<reference evidence="1 2" key="1">
    <citation type="submission" date="2007-01" db="EMBL/GenBank/DDBJ databases">
        <authorList>
            <person name="Haygood M."/>
            <person name="Podell S."/>
            <person name="Anderson C."/>
            <person name="Hopkinson B."/>
            <person name="Roe K."/>
            <person name="Barbeau K."/>
            <person name="Gaasterland T."/>
            <person name="Ferriera S."/>
            <person name="Johnson J."/>
            <person name="Kravitz S."/>
            <person name="Beeson K."/>
            <person name="Sutton G."/>
            <person name="Rogers Y.-H."/>
            <person name="Friedman R."/>
            <person name="Frazier M."/>
            <person name="Venter J.C."/>
        </authorList>
    </citation>
    <scope>NUCLEOTIDE SEQUENCE [LARGE SCALE GENOMIC DNA]</scope>
    <source>
        <strain evidence="1 2">ATCC 23134</strain>
    </source>
</reference>
<evidence type="ECO:0000313" key="2">
    <source>
        <dbReference type="Proteomes" id="UP000004095"/>
    </source>
</evidence>
<dbReference type="PANTHER" id="PTHR40658">
    <property type="match status" value="1"/>
</dbReference>
<dbReference type="Gene3D" id="1.20.120.450">
    <property type="entry name" value="dinb family like domain"/>
    <property type="match status" value="1"/>
</dbReference>
<proteinExistence type="predicted"/>
<dbReference type="eggNOG" id="COG4283">
    <property type="taxonomic scope" value="Bacteria"/>
</dbReference>
<dbReference type="OrthoDB" id="9786621at2"/>
<protein>
    <submittedName>
        <fullName evidence="1">Conserved protein</fullName>
    </submittedName>
</protein>
<name>A1ZWL5_MICM2</name>
<dbReference type="Proteomes" id="UP000004095">
    <property type="component" value="Unassembled WGS sequence"/>
</dbReference>
<dbReference type="AlphaFoldDB" id="A1ZWL5"/>
<organism evidence="1 2">
    <name type="scientific">Microscilla marina ATCC 23134</name>
    <dbReference type="NCBI Taxonomy" id="313606"/>
    <lineage>
        <taxon>Bacteria</taxon>
        <taxon>Pseudomonadati</taxon>
        <taxon>Bacteroidota</taxon>
        <taxon>Cytophagia</taxon>
        <taxon>Cytophagales</taxon>
        <taxon>Microscillaceae</taxon>
        <taxon>Microscilla</taxon>
    </lineage>
</organism>
<dbReference type="InterPro" id="IPR012550">
    <property type="entry name" value="DUF1706"/>
</dbReference>
<dbReference type="PIRSF" id="PIRSF031551">
    <property type="entry name" value="DUF1706"/>
    <property type="match status" value="1"/>
</dbReference>
<gene>
    <name evidence="1" type="ORF">M23134_07992</name>
</gene>
<evidence type="ECO:0000313" key="1">
    <source>
        <dbReference type="EMBL" id="EAY25255.1"/>
    </source>
</evidence>
<keyword evidence="2" id="KW-1185">Reference proteome</keyword>
<dbReference type="Pfam" id="PF08020">
    <property type="entry name" value="DUF1706"/>
    <property type="match status" value="1"/>
</dbReference>
<dbReference type="PANTHER" id="PTHR40658:SF4">
    <property type="entry name" value="HYPOTHETICAL CYTOSOLIC PROTEIN"/>
    <property type="match status" value="1"/>
</dbReference>
<dbReference type="EMBL" id="AAWS01000052">
    <property type="protein sequence ID" value="EAY25255.1"/>
    <property type="molecule type" value="Genomic_DNA"/>
</dbReference>
<sequence>MPKPRTKAELLDTSQKNYSLLCELIAGFDEDIQNTTFPEGYLNRNIRDVLAHLHHWHLLMTEWYTIGMNGQKPAMPAEGYRWKDTPKLNQVIQKKYANTELFRVKILFDTSYNIVQKLILQHSNDELFEKKHYPWTGSTSLGAYLISATASHYDWAYKLIKKCVKQATQTV</sequence>
<dbReference type="RefSeq" id="WP_002703231.1">
    <property type="nucleotide sequence ID" value="NZ_AAWS01000052.1"/>
</dbReference>
<accession>A1ZWL5</accession>
<comment type="caution">
    <text evidence="1">The sequence shown here is derived from an EMBL/GenBank/DDBJ whole genome shotgun (WGS) entry which is preliminary data.</text>
</comment>
<dbReference type="InterPro" id="IPR034660">
    <property type="entry name" value="DinB/YfiT-like"/>
</dbReference>
<dbReference type="SUPFAM" id="SSF109854">
    <property type="entry name" value="DinB/YfiT-like putative metalloenzymes"/>
    <property type="match status" value="1"/>
</dbReference>